<evidence type="ECO:0000313" key="1">
    <source>
        <dbReference type="EMBL" id="CBI42031.1"/>
    </source>
</evidence>
<dbReference type="AlphaFoldDB" id="A0A9P1JF51"/>
<protein>
    <submittedName>
        <fullName evidence="1">Uncharacterized protein</fullName>
    </submittedName>
</protein>
<reference evidence="1 2" key="1">
    <citation type="journal article" date="2011" name="Int. J. Syst. Evol. Microbiol.">
        <title>Relationship of Bacillus amyloliquefaciens clades associated with strains DSM 7T and FZB42T: a proposal for Bacillus amyloliquefaciens subsp. amyloliquefaciens subsp. nov. and Bacillus amyloliquefaciens subsp. plantarum subsp. nov. based on complete genome sequence comparisons.</title>
        <authorList>
            <person name="Borriss R."/>
            <person name="Chen X.H."/>
            <person name="Rueckert C."/>
            <person name="Blom J."/>
            <person name="Becker A."/>
            <person name="Baumgarth B."/>
            <person name="Fan B."/>
            <person name="Pukall R."/>
            <person name="Schumann P."/>
            <person name="Sproer C."/>
            <person name="Junge H."/>
            <person name="Vater J."/>
            <person name="Puhler A."/>
            <person name="Klenk H.P."/>
        </authorList>
    </citation>
    <scope>NUCLEOTIDE SEQUENCE [LARGE SCALE GENOMIC DNA]</scope>
    <source>
        <strain evidence="2">DSM 7</strain>
    </source>
</reference>
<name>A0A9P1JF51_BACAS</name>
<keyword evidence="2" id="KW-1185">Reference proteome</keyword>
<reference evidence="2" key="2">
    <citation type="journal article" date="2011" name="J. Biotechnol.">
        <title>Genome sequence of B. amyloliquefaciens type strain DSM7(T) reveals differences to plant-associated B. amyloliquefaciens FZB42.</title>
        <authorList>
            <person name="Ruckert C."/>
            <person name="Blom J."/>
            <person name="Chen X."/>
            <person name="Reva O."/>
            <person name="Borriss R."/>
        </authorList>
    </citation>
    <scope>NUCLEOTIDE SEQUENCE [LARGE SCALE GENOMIC DNA]</scope>
    <source>
        <strain evidence="2">DSM 7</strain>
    </source>
</reference>
<dbReference type="Proteomes" id="UP000006562">
    <property type="component" value="Chromosome"/>
</dbReference>
<organism evidence="1 2">
    <name type="scientific">Bacillus amyloliquefaciens (strain ATCC 23350 / DSM 7 / BCRC 11601 / CCUG 28519 / NBRC 15535 / NRRL B-14393 / F)</name>
    <dbReference type="NCBI Taxonomy" id="692420"/>
    <lineage>
        <taxon>Bacteria</taxon>
        <taxon>Bacillati</taxon>
        <taxon>Bacillota</taxon>
        <taxon>Bacilli</taxon>
        <taxon>Bacillales</taxon>
        <taxon>Bacillaceae</taxon>
        <taxon>Bacillus</taxon>
        <taxon>Bacillus amyloliquefaciens group</taxon>
    </lineage>
</organism>
<gene>
    <name evidence="1" type="ordered locus">BAMF_0905</name>
</gene>
<dbReference type="RefSeq" id="WP_013351526.1">
    <property type="nucleotide sequence ID" value="NC_014551.1"/>
</dbReference>
<evidence type="ECO:0000313" key="2">
    <source>
        <dbReference type="Proteomes" id="UP000006562"/>
    </source>
</evidence>
<dbReference type="KEGG" id="bao:BAMF_0905"/>
<dbReference type="EMBL" id="FN597644">
    <property type="protein sequence ID" value="CBI42031.1"/>
    <property type="molecule type" value="Genomic_DNA"/>
</dbReference>
<proteinExistence type="predicted"/>
<accession>A0A9P1JF51</accession>
<sequence>MVKLTIEQLEDMAFEGGIDIDDVTYTVVEESEWEHGHKHQRKTVIFTDGNKHYRGEIGRSGSEWTDWTYDSAIYGAGDPAEITEVEKREVVVTKWVAV</sequence>